<feature type="transmembrane region" description="Helical" evidence="1">
    <location>
        <begin position="30"/>
        <end position="51"/>
    </location>
</feature>
<evidence type="ECO:0000313" key="3">
    <source>
        <dbReference type="Proteomes" id="UP000178089"/>
    </source>
</evidence>
<dbReference type="AlphaFoldDB" id="A0A1G2MYK6"/>
<accession>A0A1G2MYK6</accession>
<sequence length="97" mass="10571">MSFLPFVENAYAEVNADAFGRVVNPIFTHIIDPIIVLLFAAAVVVFAYGVFQVVWGEPGGETHEKGKRSMWGGVIGMFIMLSAWGIIQIISNTVKGI</sequence>
<dbReference type="STRING" id="1802315.A3F51_02015"/>
<organism evidence="2 3">
    <name type="scientific">Candidatus Taylorbacteria bacterium RIFCSPHIGHO2_12_FULL_45_16</name>
    <dbReference type="NCBI Taxonomy" id="1802315"/>
    <lineage>
        <taxon>Bacteria</taxon>
        <taxon>Candidatus Tayloriibacteriota</taxon>
    </lineage>
</organism>
<dbReference type="Proteomes" id="UP000178089">
    <property type="component" value="Unassembled WGS sequence"/>
</dbReference>
<gene>
    <name evidence="2" type="ORF">A3F51_02015</name>
</gene>
<reference evidence="2 3" key="1">
    <citation type="journal article" date="2016" name="Nat. Commun.">
        <title>Thousands of microbial genomes shed light on interconnected biogeochemical processes in an aquifer system.</title>
        <authorList>
            <person name="Anantharaman K."/>
            <person name="Brown C.T."/>
            <person name="Hug L.A."/>
            <person name="Sharon I."/>
            <person name="Castelle C.J."/>
            <person name="Probst A.J."/>
            <person name="Thomas B.C."/>
            <person name="Singh A."/>
            <person name="Wilkins M.J."/>
            <person name="Karaoz U."/>
            <person name="Brodie E.L."/>
            <person name="Williams K.H."/>
            <person name="Hubbard S.S."/>
            <person name="Banfield J.F."/>
        </authorList>
    </citation>
    <scope>NUCLEOTIDE SEQUENCE [LARGE SCALE GENOMIC DNA]</scope>
</reference>
<dbReference type="EMBL" id="MHRT01000006">
    <property type="protein sequence ID" value="OHA29016.1"/>
    <property type="molecule type" value="Genomic_DNA"/>
</dbReference>
<feature type="transmembrane region" description="Helical" evidence="1">
    <location>
        <begin position="71"/>
        <end position="90"/>
    </location>
</feature>
<comment type="caution">
    <text evidence="2">The sequence shown here is derived from an EMBL/GenBank/DDBJ whole genome shotgun (WGS) entry which is preliminary data.</text>
</comment>
<keyword evidence="1" id="KW-0812">Transmembrane</keyword>
<keyword evidence="1" id="KW-0472">Membrane</keyword>
<proteinExistence type="predicted"/>
<keyword evidence="1" id="KW-1133">Transmembrane helix</keyword>
<evidence type="ECO:0000256" key="1">
    <source>
        <dbReference type="SAM" id="Phobius"/>
    </source>
</evidence>
<evidence type="ECO:0000313" key="2">
    <source>
        <dbReference type="EMBL" id="OHA29016.1"/>
    </source>
</evidence>
<protein>
    <submittedName>
        <fullName evidence="2">Uncharacterized protein</fullName>
    </submittedName>
</protein>
<name>A0A1G2MYK6_9BACT</name>